<feature type="region of interest" description="Disordered" evidence="5">
    <location>
        <begin position="112"/>
        <end position="142"/>
    </location>
</feature>
<feature type="compositionally biased region" description="Low complexity" evidence="5">
    <location>
        <begin position="19"/>
        <end position="42"/>
    </location>
</feature>
<feature type="repeat" description="NHL" evidence="3">
    <location>
        <begin position="724"/>
        <end position="757"/>
    </location>
</feature>
<keyword evidence="2" id="KW-0862">Zinc</keyword>
<dbReference type="CDD" id="cd14954">
    <property type="entry name" value="NHL_TRIM71_like"/>
    <property type="match status" value="1"/>
</dbReference>
<keyword evidence="4" id="KW-0175">Coiled coil</keyword>
<dbReference type="SUPFAM" id="SSF57845">
    <property type="entry name" value="B-box zinc-binding domain"/>
    <property type="match status" value="1"/>
</dbReference>
<dbReference type="PANTHER" id="PTHR24104:SF48">
    <property type="entry name" value="PROTEIN WECH"/>
    <property type="match status" value="1"/>
</dbReference>
<feature type="compositionally biased region" description="Low complexity" evidence="5">
    <location>
        <begin position="225"/>
        <end position="236"/>
    </location>
</feature>
<dbReference type="Pfam" id="PF00643">
    <property type="entry name" value="zf-B_box"/>
    <property type="match status" value="1"/>
</dbReference>
<dbReference type="SUPFAM" id="SSF101898">
    <property type="entry name" value="NHL repeat"/>
    <property type="match status" value="1"/>
</dbReference>
<feature type="compositionally biased region" description="Polar residues" evidence="5">
    <location>
        <begin position="468"/>
        <end position="477"/>
    </location>
</feature>
<organism evidence="7 8">
    <name type="scientific">Trichogramma kaykai</name>
    <dbReference type="NCBI Taxonomy" id="54128"/>
    <lineage>
        <taxon>Eukaryota</taxon>
        <taxon>Metazoa</taxon>
        <taxon>Ecdysozoa</taxon>
        <taxon>Arthropoda</taxon>
        <taxon>Hexapoda</taxon>
        <taxon>Insecta</taxon>
        <taxon>Pterygota</taxon>
        <taxon>Neoptera</taxon>
        <taxon>Endopterygota</taxon>
        <taxon>Hymenoptera</taxon>
        <taxon>Apocrita</taxon>
        <taxon>Proctotrupomorpha</taxon>
        <taxon>Chalcidoidea</taxon>
        <taxon>Trichogrammatidae</taxon>
        <taxon>Trichogramma</taxon>
    </lineage>
</organism>
<dbReference type="Pfam" id="PF01436">
    <property type="entry name" value="NHL"/>
    <property type="match status" value="6"/>
</dbReference>
<dbReference type="SMART" id="SM00336">
    <property type="entry name" value="BBOX"/>
    <property type="match status" value="1"/>
</dbReference>
<feature type="region of interest" description="Disordered" evidence="5">
    <location>
        <begin position="17"/>
        <end position="42"/>
    </location>
</feature>
<feature type="repeat" description="NHL" evidence="3">
    <location>
        <begin position="773"/>
        <end position="805"/>
    </location>
</feature>
<dbReference type="InterPro" id="IPR001258">
    <property type="entry name" value="NHL_repeat"/>
</dbReference>
<evidence type="ECO:0000313" key="8">
    <source>
        <dbReference type="Proteomes" id="UP001627154"/>
    </source>
</evidence>
<evidence type="ECO:0000256" key="4">
    <source>
        <dbReference type="SAM" id="Coils"/>
    </source>
</evidence>
<dbReference type="Gene3D" id="3.30.160.60">
    <property type="entry name" value="Classic Zinc Finger"/>
    <property type="match status" value="1"/>
</dbReference>
<gene>
    <name evidence="7" type="ORF">TKK_003660</name>
</gene>
<dbReference type="InterPro" id="IPR050952">
    <property type="entry name" value="TRIM-NHL_E3_ligases"/>
</dbReference>
<evidence type="ECO:0000256" key="5">
    <source>
        <dbReference type="SAM" id="MobiDB-lite"/>
    </source>
</evidence>
<comment type="caution">
    <text evidence="7">The sequence shown here is derived from an EMBL/GenBank/DDBJ whole genome shotgun (WGS) entry which is preliminary data.</text>
</comment>
<feature type="repeat" description="NHL" evidence="3">
    <location>
        <begin position="811"/>
        <end position="849"/>
    </location>
</feature>
<feature type="region of interest" description="Disordered" evidence="5">
    <location>
        <begin position="448"/>
        <end position="477"/>
    </location>
</feature>
<feature type="region of interest" description="Disordered" evidence="5">
    <location>
        <begin position="215"/>
        <end position="236"/>
    </location>
</feature>
<feature type="coiled-coil region" evidence="4">
    <location>
        <begin position="300"/>
        <end position="356"/>
    </location>
</feature>
<dbReference type="InterPro" id="IPR011042">
    <property type="entry name" value="6-blade_b-propeller_TolB-like"/>
</dbReference>
<feature type="compositionally biased region" description="Low complexity" evidence="5">
    <location>
        <begin position="61"/>
        <end position="73"/>
    </location>
</feature>
<evidence type="ECO:0000256" key="1">
    <source>
        <dbReference type="ARBA" id="ARBA00022737"/>
    </source>
</evidence>
<feature type="repeat" description="NHL" evidence="3">
    <location>
        <begin position="665"/>
        <end position="708"/>
    </location>
</feature>
<dbReference type="Gene3D" id="2.120.10.30">
    <property type="entry name" value="TolB, C-terminal domain"/>
    <property type="match status" value="1"/>
</dbReference>
<keyword evidence="2" id="KW-0479">Metal-binding</keyword>
<feature type="region of interest" description="Disordered" evidence="5">
    <location>
        <begin position="58"/>
        <end position="83"/>
    </location>
</feature>
<dbReference type="PROSITE" id="PS50119">
    <property type="entry name" value="ZF_BBOX"/>
    <property type="match status" value="1"/>
</dbReference>
<dbReference type="InterPro" id="IPR000315">
    <property type="entry name" value="Znf_B-box"/>
</dbReference>
<dbReference type="PANTHER" id="PTHR24104">
    <property type="entry name" value="E3 UBIQUITIN-PROTEIN LIGASE NHLRC1-RELATED"/>
    <property type="match status" value="1"/>
</dbReference>
<sequence length="849" mass="92637">MKTNASTTHLLNAIRGQFSSSSSNNNNNSSSNKNNNNSNISNANVSISAYSSAYQKTMENSSTSSSSPCSSTSGQLNHTSPPLIQYGIGDSVWPSAGKGTGHSSSHLLTSSIASMSPTNTGSSDDSLASRRSPNSHHDLLDPLDSHVSRYINNLLLNYHTSNDGYESYESPLTCDSGALTNSGDASSLTSSCRNCTDMPCYQCATAMLAQIRQPSPVRPVQKHPGSSGSTTTSLSSSSSSIYCEYHRDGQRFYCQTCGKPYCLECDRSQHQGHVTVQLAEAFERAGIQASQVLNDARIGIAALTEDLKALEMSVERLDMRAHEATNEVEQCIQRAAEALEKRQKELIGRIEESRQRKRKALNLRGEGLSNCIMRLKSAAEKLSDSMEVSSAAGNPFDLLVTKDMASSEVFQIQQSRQNMQPPEESWIAFTSSENSVLQAIGNLGSVVTDNPGPIGDRRTVRGRPIGKSSPQVSNNNQLTSSDLIDVRSILDEFEQAASVKAAPDLCKRQLASASQHKRTTTADYLQFERSATSLPIHGAAMSKGRPIPGSSYSVVVRSGLNPSYPTMGGVQVIGTSSESESDNLCRPWGIACDQDGHLVVADRSNNRIQIYRQDGSLVRRFGTQGTGPGQFDRPAGVAVDGRRRIIVADKDNHRIQILTMEGLYLLSFGEKGSNMGQFNYPWDVAVNSDCQIVVSDTRNHRVQLFSPEGIFLRKYGFESSPNYWKHFDSPRGVAFNPEGCVLVTDFNNHRILVIDHEFSTARVLPCESNGSTKQFQRPQGIIVDDEGNIIVADSRNHRVQIFDANGTQRWKFGSHGRGLDEMDRPSGICLTPDGRIAVVDFGNNRVMII</sequence>
<evidence type="ECO:0000313" key="7">
    <source>
        <dbReference type="EMBL" id="KAL3403741.1"/>
    </source>
</evidence>
<feature type="repeat" description="NHL" evidence="3">
    <location>
        <begin position="618"/>
        <end position="661"/>
    </location>
</feature>
<proteinExistence type="predicted"/>
<feature type="repeat" description="NHL" evidence="3">
    <location>
        <begin position="583"/>
        <end position="614"/>
    </location>
</feature>
<dbReference type="GO" id="GO:0008270">
    <property type="term" value="F:zinc ion binding"/>
    <property type="evidence" value="ECO:0007669"/>
    <property type="project" value="UniProtKB-KW"/>
</dbReference>
<dbReference type="PROSITE" id="PS51125">
    <property type="entry name" value="NHL"/>
    <property type="match status" value="6"/>
</dbReference>
<accession>A0ABD2XEV6</accession>
<dbReference type="EMBL" id="JBJJXI010000029">
    <property type="protein sequence ID" value="KAL3403741.1"/>
    <property type="molecule type" value="Genomic_DNA"/>
</dbReference>
<reference evidence="7 8" key="1">
    <citation type="journal article" date="2024" name="bioRxiv">
        <title>A reference genome for Trichogramma kaykai: A tiny desert-dwelling parasitoid wasp with competing sex-ratio distorters.</title>
        <authorList>
            <person name="Culotta J."/>
            <person name="Lindsey A.R."/>
        </authorList>
    </citation>
    <scope>NUCLEOTIDE SEQUENCE [LARGE SCALE GENOMIC DNA]</scope>
    <source>
        <strain evidence="7 8">KSX58</strain>
    </source>
</reference>
<name>A0ABD2XEV6_9HYME</name>
<evidence type="ECO:0000256" key="3">
    <source>
        <dbReference type="PROSITE-ProRule" id="PRU00504"/>
    </source>
</evidence>
<keyword evidence="8" id="KW-1185">Reference proteome</keyword>
<dbReference type="Proteomes" id="UP001627154">
    <property type="component" value="Unassembled WGS sequence"/>
</dbReference>
<evidence type="ECO:0000259" key="6">
    <source>
        <dbReference type="PROSITE" id="PS50119"/>
    </source>
</evidence>
<keyword evidence="1" id="KW-0677">Repeat</keyword>
<evidence type="ECO:0000256" key="2">
    <source>
        <dbReference type="PROSITE-ProRule" id="PRU00024"/>
    </source>
</evidence>
<keyword evidence="2" id="KW-0863">Zinc-finger</keyword>
<feature type="compositionally biased region" description="Polar residues" evidence="5">
    <location>
        <begin position="112"/>
        <end position="132"/>
    </location>
</feature>
<feature type="domain" description="B box-type" evidence="6">
    <location>
        <begin position="238"/>
        <end position="278"/>
    </location>
</feature>
<dbReference type="AlphaFoldDB" id="A0ABD2XEV6"/>
<dbReference type="FunFam" id="2.120.10.30:FF:000025">
    <property type="entry name" value="E3 ubiquitin-protein ligase TRIM71"/>
    <property type="match status" value="1"/>
</dbReference>
<protein>
    <recommendedName>
        <fullName evidence="6">B box-type domain-containing protein</fullName>
    </recommendedName>
</protein>